<accession>A0A2K9NC93</accession>
<dbReference type="KEGG" id="ncb:C0V82_10940"/>
<dbReference type="AlphaFoldDB" id="A0A2K9NC93"/>
<sequence>MTAPAVRISIEYDVPVTGPDADIVLGGLMAYNAATLPPAQGRFVTVAGDGETGAPQAGLSLTQWGRDAYCFWGVWTVPGIDPGPAIAAVLARTEAELARRDVDRFIMIVRAHDDTAPYLAAGYAVRQVIGPHIRGGVFTILERRISKGEATTPAGFALAIHEPPPRHLAKEIWRITDARRQGLLGSPVKLVAAYVRDIVTNAPRGAALCYAVDSDFMVDMVWLEDSLRGTGTGYAMLAAALDEGRRLGCTRAAVETMDCQAPQFYPLHGFQRFGLAEYDVPGLNMNFYDMKL</sequence>
<evidence type="ECO:0000313" key="2">
    <source>
        <dbReference type="Proteomes" id="UP000234752"/>
    </source>
</evidence>
<dbReference type="SUPFAM" id="SSF55729">
    <property type="entry name" value="Acyl-CoA N-acyltransferases (Nat)"/>
    <property type="match status" value="1"/>
</dbReference>
<dbReference type="InterPro" id="IPR016181">
    <property type="entry name" value="Acyl_CoA_acyltransferase"/>
</dbReference>
<proteinExistence type="predicted"/>
<organism evidence="1 2">
    <name type="scientific">Niveispirillum cyanobacteriorum</name>
    <dbReference type="NCBI Taxonomy" id="1612173"/>
    <lineage>
        <taxon>Bacteria</taxon>
        <taxon>Pseudomonadati</taxon>
        <taxon>Pseudomonadota</taxon>
        <taxon>Alphaproteobacteria</taxon>
        <taxon>Rhodospirillales</taxon>
        <taxon>Azospirillaceae</taxon>
        <taxon>Niveispirillum</taxon>
    </lineage>
</organism>
<gene>
    <name evidence="1" type="ORF">C0V82_10940</name>
</gene>
<protein>
    <submittedName>
        <fullName evidence="1">Uncharacterized protein</fullName>
    </submittedName>
</protein>
<keyword evidence="2" id="KW-1185">Reference proteome</keyword>
<dbReference type="Proteomes" id="UP000234752">
    <property type="component" value="Chromosome eg_1"/>
</dbReference>
<dbReference type="EMBL" id="CP025611">
    <property type="protein sequence ID" value="AUN30699.1"/>
    <property type="molecule type" value="Genomic_DNA"/>
</dbReference>
<reference evidence="1 2" key="1">
    <citation type="submission" date="2017-12" db="EMBL/GenBank/DDBJ databases">
        <title>Genomes of bacteria within cyanobacterial aggregates.</title>
        <authorList>
            <person name="Cai H."/>
        </authorList>
    </citation>
    <scope>NUCLEOTIDE SEQUENCE [LARGE SCALE GENOMIC DNA]</scope>
    <source>
        <strain evidence="1 2">TH16</strain>
    </source>
</reference>
<name>A0A2K9NC93_9PROT</name>
<dbReference type="Gene3D" id="3.40.630.30">
    <property type="match status" value="1"/>
</dbReference>
<dbReference type="OrthoDB" id="9787920at2"/>
<dbReference type="RefSeq" id="WP_102112376.1">
    <property type="nucleotide sequence ID" value="NZ_BMGN01000002.1"/>
</dbReference>
<evidence type="ECO:0000313" key="1">
    <source>
        <dbReference type="EMBL" id="AUN30699.1"/>
    </source>
</evidence>